<name>A0A9W7B1G2_9STRA</name>
<dbReference type="Gene3D" id="3.40.50.1820">
    <property type="entry name" value="alpha/beta hydrolase"/>
    <property type="match status" value="1"/>
</dbReference>
<proteinExistence type="predicted"/>
<protein>
    <submittedName>
        <fullName evidence="1">Uncharacterized protein</fullName>
    </submittedName>
</protein>
<sequence>MTKEGMPSTSHNFYAGHSLGGAMMPDYVASKPDDADAMFLLGSFITRKYKTGKTDAGRPQVKFPVPTLTIGGELDGLCRISRIVEALYTQITFDEDTEGMTDYMPVTVVEGMNHMQFASGDAPSFVKNNDIQSELTEEEAHAAVVSDIAAFLEGIVSGTPSSTIRSRVAETIEFVKPITNALLIEGYEQFLPPCYCEAEDEYGGLQYGTCESTEECNGGVKWTGEVSQLLMAGLDGKEVEGLTINAVDSIHLVTEEKPSCHLPHIHGNPVDNANPGVDADPLCESPNGCTLELTTVTQPVYSNSGEVDIWRAHFSVPWVDTGFLPITANELKTKIKSRQAIYQAAGVTNVSYVEMDASIADGGEGDRCGEINQAAIDWALEQVR</sequence>
<reference evidence="2" key="1">
    <citation type="journal article" date="2023" name="Commun. Biol.">
        <title>Genome analysis of Parmales, the sister group of diatoms, reveals the evolutionary specialization of diatoms from phago-mixotrophs to photoautotrophs.</title>
        <authorList>
            <person name="Ban H."/>
            <person name="Sato S."/>
            <person name="Yoshikawa S."/>
            <person name="Yamada K."/>
            <person name="Nakamura Y."/>
            <person name="Ichinomiya M."/>
            <person name="Sato N."/>
            <person name="Blanc-Mathieu R."/>
            <person name="Endo H."/>
            <person name="Kuwata A."/>
            <person name="Ogata H."/>
        </authorList>
    </citation>
    <scope>NUCLEOTIDE SEQUENCE [LARGE SCALE GENOMIC DNA]</scope>
</reference>
<organism evidence="1 2">
    <name type="scientific">Triparma laevis f. inornata</name>
    <dbReference type="NCBI Taxonomy" id="1714386"/>
    <lineage>
        <taxon>Eukaryota</taxon>
        <taxon>Sar</taxon>
        <taxon>Stramenopiles</taxon>
        <taxon>Ochrophyta</taxon>
        <taxon>Bolidophyceae</taxon>
        <taxon>Parmales</taxon>
        <taxon>Triparmaceae</taxon>
        <taxon>Triparma</taxon>
    </lineage>
</organism>
<dbReference type="AlphaFoldDB" id="A0A9W7B1G2"/>
<dbReference type="InterPro" id="IPR029058">
    <property type="entry name" value="AB_hydrolase_fold"/>
</dbReference>
<dbReference type="Proteomes" id="UP001162640">
    <property type="component" value="Unassembled WGS sequence"/>
</dbReference>
<evidence type="ECO:0000313" key="2">
    <source>
        <dbReference type="Proteomes" id="UP001162640"/>
    </source>
</evidence>
<gene>
    <name evidence="1" type="ORF">TL16_g09328</name>
</gene>
<accession>A0A9W7B1G2</accession>
<dbReference type="EMBL" id="BLQM01000316">
    <property type="protein sequence ID" value="GMH82641.1"/>
    <property type="molecule type" value="Genomic_DNA"/>
</dbReference>
<evidence type="ECO:0000313" key="1">
    <source>
        <dbReference type="EMBL" id="GMH82641.1"/>
    </source>
</evidence>
<dbReference type="SUPFAM" id="SSF53474">
    <property type="entry name" value="alpha/beta-Hydrolases"/>
    <property type="match status" value="1"/>
</dbReference>
<comment type="caution">
    <text evidence="1">The sequence shown here is derived from an EMBL/GenBank/DDBJ whole genome shotgun (WGS) entry which is preliminary data.</text>
</comment>